<sequence length="574" mass="64767">MSDPSSASKQMLTALNEIEPIAFYSSSAVRSRSNIPSSSSQDIPENPFHSIDLNSSSVPTGPGPYHKMLSGALFEGDLPRNRSSESNILAASEELVIESLAIMREEVRVEQNEPFQGEEIRETQPIFDKTPDFGRYPSSNSSDSASDDESIQWKVERRNVSVSRKGKEKVVEEVPRRRPTTRYDAKKLLADALKASARSTAEIRSARTFKVSNFKMPESGVIEVSAEETEKWHRKKKSGKTKSRDTKKVEKIKSTKESSKGKRKRSQGPGTQRIVEEEVNKQETVDNLRKQFIHGCISSTKKSPILYEEEVREFYYNIQFQEDGSVRTRVNNIAVHLDEFSLGKILKVPPDGTRSVIGKTCSVEFVALVSKLPTTKCAGFFKKVMKSEYQLVFEFVNKTLLPRTEKMTSATSVDLYVMEFLCKFEPLNLPGLMLEHMYKTVIRKGIHRMRYGYFITEVLKYLNIPPSVGKVGKGNTKSKMAQLIEDQDQLKYEVEELTMRLSGKDVEIAILKAELLTAQTEGLGTSVVQDLERENAELRAKVIALQEKSIKDNDVANDRLTLIFQSLCHQPPPS</sequence>
<proteinExistence type="predicted"/>
<accession>A0A6N2AIT2</accession>
<name>A0A6N2AIT2_SOLCI</name>
<comment type="caution">
    <text evidence="2">The sequence shown here is derived from an EMBL/GenBank/DDBJ whole genome shotgun (WGS) entry which is preliminary data.</text>
</comment>
<evidence type="ECO:0000256" key="1">
    <source>
        <dbReference type="SAM" id="MobiDB-lite"/>
    </source>
</evidence>
<feature type="region of interest" description="Disordered" evidence="1">
    <location>
        <begin position="225"/>
        <end position="277"/>
    </location>
</feature>
<feature type="region of interest" description="Disordered" evidence="1">
    <location>
        <begin position="29"/>
        <end position="64"/>
    </location>
</feature>
<feature type="compositionally biased region" description="Basic residues" evidence="1">
    <location>
        <begin position="232"/>
        <end position="241"/>
    </location>
</feature>
<reference evidence="2" key="1">
    <citation type="submission" date="2019-05" db="EMBL/GenBank/DDBJ databases">
        <title>The de novo reference genome and transcriptome assemblies of the wild tomato species Solanum chilense.</title>
        <authorList>
            <person name="Stam R."/>
            <person name="Nosenko T."/>
            <person name="Hoerger A.C."/>
            <person name="Stephan W."/>
            <person name="Seidel M.A."/>
            <person name="Kuhn J.M.M."/>
            <person name="Haberer G."/>
            <person name="Tellier A."/>
        </authorList>
    </citation>
    <scope>NUCLEOTIDE SEQUENCE</scope>
    <source>
        <tissue evidence="2">Mature leaves</tissue>
    </source>
</reference>
<dbReference type="AlphaFoldDB" id="A0A6N2AIT2"/>
<organism evidence="2">
    <name type="scientific">Solanum chilense</name>
    <name type="common">Tomato</name>
    <name type="synonym">Lycopersicon chilense</name>
    <dbReference type="NCBI Taxonomy" id="4083"/>
    <lineage>
        <taxon>Eukaryota</taxon>
        <taxon>Viridiplantae</taxon>
        <taxon>Streptophyta</taxon>
        <taxon>Embryophyta</taxon>
        <taxon>Tracheophyta</taxon>
        <taxon>Spermatophyta</taxon>
        <taxon>Magnoliopsida</taxon>
        <taxon>eudicotyledons</taxon>
        <taxon>Gunneridae</taxon>
        <taxon>Pentapetalae</taxon>
        <taxon>asterids</taxon>
        <taxon>lamiids</taxon>
        <taxon>Solanales</taxon>
        <taxon>Solanaceae</taxon>
        <taxon>Solanoideae</taxon>
        <taxon>Solaneae</taxon>
        <taxon>Solanum</taxon>
        <taxon>Solanum subgen. Lycopersicon</taxon>
    </lineage>
</organism>
<feature type="compositionally biased region" description="Low complexity" evidence="1">
    <location>
        <begin position="29"/>
        <end position="40"/>
    </location>
</feature>
<gene>
    <name evidence="2" type="ORF">EJD97_008562</name>
</gene>
<dbReference type="EMBL" id="RXGB01022741">
    <property type="protein sequence ID" value="TMW81638.1"/>
    <property type="molecule type" value="Genomic_DNA"/>
</dbReference>
<evidence type="ECO:0000313" key="2">
    <source>
        <dbReference type="EMBL" id="TMW81638.1"/>
    </source>
</evidence>
<feature type="region of interest" description="Disordered" evidence="1">
    <location>
        <begin position="111"/>
        <end position="152"/>
    </location>
</feature>
<protein>
    <submittedName>
        <fullName evidence="2">Uncharacterized protein</fullName>
    </submittedName>
</protein>
<feature type="compositionally biased region" description="Basic and acidic residues" evidence="1">
    <location>
        <begin position="242"/>
        <end position="260"/>
    </location>
</feature>